<sequence length="547" mass="62216">MDTLKICLAATTTHLLLSPHRPSIAAWNMFLMGLANLFFGVGRPRGKQGRRGKHRVPKSLKAKPKPADRGSHFDETSLEGMLQRSRISPDHQSSSSGLHEIPNPKPIETGYVDISPPAMPNLGNRQRHRQSHAGTQCDPIPVQDDSHETLEATVSSNHHEEAKMESVGSALKRVLMVSEESAQTIAKALERQRTALDQGVKSVKLVTDRLQQNLMSTEENLLSTEAHISSLQSSRVHLTASEAASDFKSLLQAVDQWIIDFITPVFMNNGRCQDAIDVAESTRDFQWIITEKLREHGARLTAHLPDTEEDIVKASMFQWLTHRVFHNDLFPNIVEFFEVLERSMTQQGELLYAVQSWRAETYNAWIKSPNYRKDRHKATVKLTNDMLDGMAMFFDDQSRNSAGSSLFENVMKPAVVLKERMESSRERFQVLFATHSPLSEDQNTANRLMNFEWEIYSDVTDSHRALKPTVVDNPNEQRSSNGLVSLMIMTPGLIMRKVQRDNKWGKPEVIAKQNRLVAWKKDPFEESAHEEEEDPTFFSLLCRRLRI</sequence>
<evidence type="ECO:0000313" key="3">
    <source>
        <dbReference type="Proteomes" id="UP001396898"/>
    </source>
</evidence>
<evidence type="ECO:0000256" key="1">
    <source>
        <dbReference type="SAM" id="MobiDB-lite"/>
    </source>
</evidence>
<dbReference type="EMBL" id="JAQQWI010000015">
    <property type="protein sequence ID" value="KAK8012283.1"/>
    <property type="molecule type" value="Genomic_DNA"/>
</dbReference>
<accession>A0ABR1RGM5</accession>
<feature type="compositionally biased region" description="Basic and acidic residues" evidence="1">
    <location>
        <begin position="65"/>
        <end position="75"/>
    </location>
</feature>
<gene>
    <name evidence="2" type="ORF">PG991_009658</name>
</gene>
<proteinExistence type="predicted"/>
<name>A0ABR1RGM5_9PEZI</name>
<evidence type="ECO:0000313" key="2">
    <source>
        <dbReference type="EMBL" id="KAK8012283.1"/>
    </source>
</evidence>
<organism evidence="2 3">
    <name type="scientific">Apiospora marii</name>
    <dbReference type="NCBI Taxonomy" id="335849"/>
    <lineage>
        <taxon>Eukaryota</taxon>
        <taxon>Fungi</taxon>
        <taxon>Dikarya</taxon>
        <taxon>Ascomycota</taxon>
        <taxon>Pezizomycotina</taxon>
        <taxon>Sordariomycetes</taxon>
        <taxon>Xylariomycetidae</taxon>
        <taxon>Amphisphaeriales</taxon>
        <taxon>Apiosporaceae</taxon>
        <taxon>Apiospora</taxon>
    </lineage>
</organism>
<feature type="compositionally biased region" description="Basic residues" evidence="1">
    <location>
        <begin position="44"/>
        <end position="64"/>
    </location>
</feature>
<keyword evidence="3" id="KW-1185">Reference proteome</keyword>
<comment type="caution">
    <text evidence="2">The sequence shown here is derived from an EMBL/GenBank/DDBJ whole genome shotgun (WGS) entry which is preliminary data.</text>
</comment>
<dbReference type="Proteomes" id="UP001396898">
    <property type="component" value="Unassembled WGS sequence"/>
</dbReference>
<reference evidence="2 3" key="1">
    <citation type="submission" date="2023-01" db="EMBL/GenBank/DDBJ databases">
        <title>Analysis of 21 Apiospora genomes using comparative genomics revels a genus with tremendous synthesis potential of carbohydrate active enzymes and secondary metabolites.</title>
        <authorList>
            <person name="Sorensen T."/>
        </authorList>
    </citation>
    <scope>NUCLEOTIDE SEQUENCE [LARGE SCALE GENOMIC DNA]</scope>
    <source>
        <strain evidence="2 3">CBS 20057</strain>
    </source>
</reference>
<protein>
    <submittedName>
        <fullName evidence="2">Uncharacterized protein</fullName>
    </submittedName>
</protein>
<feature type="region of interest" description="Disordered" evidence="1">
    <location>
        <begin position="44"/>
        <end position="143"/>
    </location>
</feature>